<reference evidence="3" key="1">
    <citation type="journal article" date="2015" name="Nature">
        <title>Complex archaea that bridge the gap between prokaryotes and eukaryotes.</title>
        <authorList>
            <person name="Spang A."/>
            <person name="Saw J.H."/>
            <person name="Jorgensen S.L."/>
            <person name="Zaremba-Niedzwiedzka K."/>
            <person name="Martijn J."/>
            <person name="Lind A.E."/>
            <person name="van Eijk R."/>
            <person name="Schleper C."/>
            <person name="Guy L."/>
            <person name="Ettema T.J."/>
        </authorList>
    </citation>
    <scope>NUCLEOTIDE SEQUENCE</scope>
</reference>
<gene>
    <name evidence="3" type="ORF">LCGC14_0658040</name>
</gene>
<keyword evidence="2" id="KW-1133">Transmembrane helix</keyword>
<keyword evidence="2" id="KW-0472">Membrane</keyword>
<dbReference type="SUPFAM" id="SSF53850">
    <property type="entry name" value="Periplasmic binding protein-like II"/>
    <property type="match status" value="1"/>
</dbReference>
<comment type="caution">
    <text evidence="3">The sequence shown here is derived from an EMBL/GenBank/DDBJ whole genome shotgun (WGS) entry which is preliminary data.</text>
</comment>
<evidence type="ECO:0008006" key="4">
    <source>
        <dbReference type="Google" id="ProtNLM"/>
    </source>
</evidence>
<dbReference type="GO" id="GO:0030288">
    <property type="term" value="C:outer membrane-bounded periplasmic space"/>
    <property type="evidence" value="ECO:0007669"/>
    <property type="project" value="TreeGrafter"/>
</dbReference>
<organism evidence="3">
    <name type="scientific">marine sediment metagenome</name>
    <dbReference type="NCBI Taxonomy" id="412755"/>
    <lineage>
        <taxon>unclassified sequences</taxon>
        <taxon>metagenomes</taxon>
        <taxon>ecological metagenomes</taxon>
    </lineage>
</organism>
<proteinExistence type="predicted"/>
<evidence type="ECO:0000256" key="2">
    <source>
        <dbReference type="SAM" id="Phobius"/>
    </source>
</evidence>
<dbReference type="Pfam" id="PF13343">
    <property type="entry name" value="SBP_bac_6"/>
    <property type="match status" value="1"/>
</dbReference>
<evidence type="ECO:0000256" key="1">
    <source>
        <dbReference type="ARBA" id="ARBA00022729"/>
    </source>
</evidence>
<dbReference type="Gene3D" id="3.40.190.10">
    <property type="entry name" value="Periplasmic binding protein-like II"/>
    <property type="match status" value="2"/>
</dbReference>
<dbReference type="GO" id="GO:0015888">
    <property type="term" value="P:thiamine transport"/>
    <property type="evidence" value="ECO:0007669"/>
    <property type="project" value="TreeGrafter"/>
</dbReference>
<dbReference type="PANTHER" id="PTHR30006">
    <property type="entry name" value="THIAMINE-BINDING PERIPLASMIC PROTEIN-RELATED"/>
    <property type="match status" value="1"/>
</dbReference>
<dbReference type="AlphaFoldDB" id="A0A0F9QUE8"/>
<keyword evidence="1" id="KW-0732">Signal</keyword>
<dbReference type="GO" id="GO:0030976">
    <property type="term" value="F:thiamine pyrophosphate binding"/>
    <property type="evidence" value="ECO:0007669"/>
    <property type="project" value="TreeGrafter"/>
</dbReference>
<evidence type="ECO:0000313" key="3">
    <source>
        <dbReference type="EMBL" id="KKN47905.1"/>
    </source>
</evidence>
<dbReference type="EMBL" id="LAZR01001250">
    <property type="protein sequence ID" value="KKN47905.1"/>
    <property type="molecule type" value="Genomic_DNA"/>
</dbReference>
<protein>
    <recommendedName>
        <fullName evidence="4">ABC transporter substrate-binding protein</fullName>
    </recommendedName>
</protein>
<sequence length="343" mass="37516">MKRDTVTILVMSILVIAAMGILWYTRPEKPSEILIYTSNSGIELMLEATISLFTAETGIEVVYVTPGGSGAVINKIIAEKDSPNADIAIASLPSMLGAKTEGALKIYVSKEAANIPAAFKDPESYYTGWFAFHTVLAYNPTLVATPPKTFADLLDPAYAGKLAYPDPTTSGNGLRFMAALIETLGEDEAFEFLAQLEPLIARHDSLPLGEFIDKGELWIQISDDSIITSEVMKEHLTDQYMAVTDEGAIAGFVAIAITNGAPNEEGAKLLIDFMLSEEGQACVTAGYGYPVRTGMSHRIPEDLAAIWEPFFDKPVIPLDWERISENMQAWKDRWLEEIQPLGN</sequence>
<feature type="transmembrane region" description="Helical" evidence="2">
    <location>
        <begin position="6"/>
        <end position="25"/>
    </location>
</feature>
<keyword evidence="2" id="KW-0812">Transmembrane</keyword>
<name>A0A0F9QUE8_9ZZZZ</name>
<dbReference type="GO" id="GO:0030975">
    <property type="term" value="F:thiamine binding"/>
    <property type="evidence" value="ECO:0007669"/>
    <property type="project" value="TreeGrafter"/>
</dbReference>
<accession>A0A0F9QUE8</accession>
<dbReference type="PANTHER" id="PTHR30006:SF2">
    <property type="entry name" value="ABC TRANSPORTER SUBSTRATE-BINDING PROTEIN"/>
    <property type="match status" value="1"/>
</dbReference>